<dbReference type="Pfam" id="PF05698">
    <property type="entry name" value="Trigger_C"/>
    <property type="match status" value="1"/>
</dbReference>
<dbReference type="EC" id="5.2.1.8" evidence="4"/>
<dbReference type="Gene3D" id="3.30.70.1050">
    <property type="entry name" value="Trigger factor ribosome-binding domain"/>
    <property type="match status" value="1"/>
</dbReference>
<gene>
    <name evidence="12" type="ORF">COX09_00050</name>
</gene>
<evidence type="ECO:0000256" key="9">
    <source>
        <dbReference type="ARBA" id="ARBA00029986"/>
    </source>
</evidence>
<protein>
    <recommendedName>
        <fullName evidence="5">Trigger factor</fullName>
        <ecNumber evidence="4">5.2.1.8</ecNumber>
    </recommendedName>
    <alternativeName>
        <fullName evidence="9">PPIase</fullName>
    </alternativeName>
</protein>
<organism evidence="12 13">
    <name type="scientific">Candidatus Beckwithbacteria bacterium CG23_combo_of_CG06-09_8_20_14_all_47_9</name>
    <dbReference type="NCBI Taxonomy" id="1974498"/>
    <lineage>
        <taxon>Bacteria</taxon>
        <taxon>Candidatus Beckwithiibacteriota</taxon>
    </lineage>
</organism>
<evidence type="ECO:0000313" key="13">
    <source>
        <dbReference type="Proteomes" id="UP000231081"/>
    </source>
</evidence>
<proteinExistence type="inferred from homology"/>
<comment type="catalytic activity">
    <reaction evidence="1">
        <text>[protein]-peptidylproline (omega=180) = [protein]-peptidylproline (omega=0)</text>
        <dbReference type="Rhea" id="RHEA:16237"/>
        <dbReference type="Rhea" id="RHEA-COMP:10747"/>
        <dbReference type="Rhea" id="RHEA-COMP:10748"/>
        <dbReference type="ChEBI" id="CHEBI:83833"/>
        <dbReference type="ChEBI" id="CHEBI:83834"/>
        <dbReference type="EC" id="5.2.1.8"/>
    </reaction>
</comment>
<evidence type="ECO:0000256" key="4">
    <source>
        <dbReference type="ARBA" id="ARBA00013194"/>
    </source>
</evidence>
<evidence type="ECO:0000256" key="6">
    <source>
        <dbReference type="ARBA" id="ARBA00023110"/>
    </source>
</evidence>
<evidence type="ECO:0000313" key="12">
    <source>
        <dbReference type="EMBL" id="PIP52702.1"/>
    </source>
</evidence>
<dbReference type="GO" id="GO:0044183">
    <property type="term" value="F:protein folding chaperone"/>
    <property type="evidence" value="ECO:0007669"/>
    <property type="project" value="TreeGrafter"/>
</dbReference>
<evidence type="ECO:0000256" key="2">
    <source>
        <dbReference type="ARBA" id="ARBA00004496"/>
    </source>
</evidence>
<dbReference type="PANTHER" id="PTHR30560:SF3">
    <property type="entry name" value="TRIGGER FACTOR-LIKE PROTEIN TIG, CHLOROPLASTIC"/>
    <property type="match status" value="1"/>
</dbReference>
<dbReference type="InterPro" id="IPR027304">
    <property type="entry name" value="Trigger_fact/SurA_dom_sf"/>
</dbReference>
<keyword evidence="8" id="KW-0413">Isomerase</keyword>
<feature type="domain" description="Trigger factor C-terminal" evidence="11">
    <location>
        <begin position="138"/>
        <end position="277"/>
    </location>
</feature>
<dbReference type="InterPro" id="IPR037041">
    <property type="entry name" value="Trigger_fac_C_sf"/>
</dbReference>
<comment type="subcellular location">
    <subcellularLocation>
        <location evidence="2">Cytoplasm</location>
    </subcellularLocation>
</comment>
<dbReference type="Gene3D" id="1.10.3120.10">
    <property type="entry name" value="Trigger factor, C-terminal domain"/>
    <property type="match status" value="1"/>
</dbReference>
<keyword evidence="6" id="KW-0697">Rotamase</keyword>
<dbReference type="GO" id="GO:0015031">
    <property type="term" value="P:protein transport"/>
    <property type="evidence" value="ECO:0007669"/>
    <property type="project" value="InterPro"/>
</dbReference>
<dbReference type="GO" id="GO:0043022">
    <property type="term" value="F:ribosome binding"/>
    <property type="evidence" value="ECO:0007669"/>
    <property type="project" value="TreeGrafter"/>
</dbReference>
<evidence type="ECO:0000256" key="1">
    <source>
        <dbReference type="ARBA" id="ARBA00000971"/>
    </source>
</evidence>
<evidence type="ECO:0000259" key="10">
    <source>
        <dbReference type="Pfam" id="PF05697"/>
    </source>
</evidence>
<dbReference type="Pfam" id="PF05697">
    <property type="entry name" value="Trigger_N"/>
    <property type="match status" value="1"/>
</dbReference>
<dbReference type="Proteomes" id="UP000231081">
    <property type="component" value="Unassembled WGS sequence"/>
</dbReference>
<dbReference type="GO" id="GO:0051083">
    <property type="term" value="P:'de novo' cotranslational protein folding"/>
    <property type="evidence" value="ECO:0007669"/>
    <property type="project" value="TreeGrafter"/>
</dbReference>
<dbReference type="SUPFAM" id="SSF102735">
    <property type="entry name" value="Trigger factor ribosome-binding domain"/>
    <property type="match status" value="1"/>
</dbReference>
<evidence type="ECO:0000256" key="8">
    <source>
        <dbReference type="ARBA" id="ARBA00023235"/>
    </source>
</evidence>
<dbReference type="PANTHER" id="PTHR30560">
    <property type="entry name" value="TRIGGER FACTOR CHAPERONE AND PEPTIDYL-PROLYL CIS/TRANS ISOMERASE"/>
    <property type="match status" value="1"/>
</dbReference>
<sequence>MAQTDSKLTWLPQKTFELEFSLPWTEVKKTHDQVLDELVKTTDLKGFRKGKAPKDLVEKQVDKGRLYGEVINRLLPESYAAAVKKHQLKPALGPKITIIKAEENQPWQFKAKSCELPEVKLGNYEGTVRSALVKSNLEKKELTQTQKFNLIAQALIAEVKPDLPELLIESERDRLLAKLLAELQKLGLTIDQYAGSNQKTVEQIKAEYAQTAVNSLKLELILQSIAEAKKFTVTDAEIDKMIAEAGDPKLKQQLNTPSERAYIGVVLRKKKAIDFLTALG</sequence>
<dbReference type="InterPro" id="IPR008880">
    <property type="entry name" value="Trigger_fac_C"/>
</dbReference>
<dbReference type="InterPro" id="IPR005215">
    <property type="entry name" value="Trig_fac"/>
</dbReference>
<dbReference type="SUPFAM" id="SSF109998">
    <property type="entry name" value="Triger factor/SurA peptide-binding domain-like"/>
    <property type="match status" value="1"/>
</dbReference>
<dbReference type="GO" id="GO:0003755">
    <property type="term" value="F:peptidyl-prolyl cis-trans isomerase activity"/>
    <property type="evidence" value="ECO:0007669"/>
    <property type="project" value="UniProtKB-KW"/>
</dbReference>
<evidence type="ECO:0000256" key="5">
    <source>
        <dbReference type="ARBA" id="ARBA00016902"/>
    </source>
</evidence>
<dbReference type="AlphaFoldDB" id="A0A2H0B4W7"/>
<dbReference type="EMBL" id="PCSQ01000002">
    <property type="protein sequence ID" value="PIP52702.1"/>
    <property type="molecule type" value="Genomic_DNA"/>
</dbReference>
<reference evidence="12 13" key="1">
    <citation type="submission" date="2017-09" db="EMBL/GenBank/DDBJ databases">
        <title>Depth-based differentiation of microbial function through sediment-hosted aquifers and enrichment of novel symbionts in the deep terrestrial subsurface.</title>
        <authorList>
            <person name="Probst A.J."/>
            <person name="Ladd B."/>
            <person name="Jarett J.K."/>
            <person name="Geller-Mcgrath D.E."/>
            <person name="Sieber C.M."/>
            <person name="Emerson J.B."/>
            <person name="Anantharaman K."/>
            <person name="Thomas B.C."/>
            <person name="Malmstrom R."/>
            <person name="Stieglmeier M."/>
            <person name="Klingl A."/>
            <person name="Woyke T."/>
            <person name="Ryan C.M."/>
            <person name="Banfield J.F."/>
        </authorList>
    </citation>
    <scope>NUCLEOTIDE SEQUENCE [LARGE SCALE GENOMIC DNA]</scope>
    <source>
        <strain evidence="12">CG23_combo_of_CG06-09_8_20_14_all_47_9</strain>
    </source>
</reference>
<comment type="caution">
    <text evidence="12">The sequence shown here is derived from an EMBL/GenBank/DDBJ whole genome shotgun (WGS) entry which is preliminary data.</text>
</comment>
<evidence type="ECO:0000259" key="11">
    <source>
        <dbReference type="Pfam" id="PF05698"/>
    </source>
</evidence>
<evidence type="ECO:0000256" key="7">
    <source>
        <dbReference type="ARBA" id="ARBA00023186"/>
    </source>
</evidence>
<dbReference type="GO" id="GO:0005737">
    <property type="term" value="C:cytoplasm"/>
    <property type="evidence" value="ECO:0007669"/>
    <property type="project" value="UniProtKB-SubCell"/>
</dbReference>
<feature type="domain" description="Trigger factor ribosome-binding bacterial" evidence="10">
    <location>
        <begin position="14"/>
        <end position="128"/>
    </location>
</feature>
<dbReference type="InterPro" id="IPR008881">
    <property type="entry name" value="Trigger_fac_ribosome-bd_bac"/>
</dbReference>
<dbReference type="GO" id="GO:0043335">
    <property type="term" value="P:protein unfolding"/>
    <property type="evidence" value="ECO:0007669"/>
    <property type="project" value="TreeGrafter"/>
</dbReference>
<comment type="similarity">
    <text evidence="3">Belongs to the FKBP-type PPIase family. Tig subfamily.</text>
</comment>
<evidence type="ECO:0000256" key="3">
    <source>
        <dbReference type="ARBA" id="ARBA00005464"/>
    </source>
</evidence>
<name>A0A2H0B4W7_9BACT</name>
<dbReference type="InterPro" id="IPR036611">
    <property type="entry name" value="Trigger_fac_ribosome-bd_sf"/>
</dbReference>
<accession>A0A2H0B4W7</accession>
<keyword evidence="7" id="KW-0143">Chaperone</keyword>